<dbReference type="Pfam" id="PF05685">
    <property type="entry name" value="Uma2"/>
    <property type="match status" value="1"/>
</dbReference>
<keyword evidence="3" id="KW-1185">Reference proteome</keyword>
<keyword evidence="2" id="KW-0378">Hydrolase</keyword>
<dbReference type="PANTHER" id="PTHR35400">
    <property type="entry name" value="SLR1083 PROTEIN"/>
    <property type="match status" value="1"/>
</dbReference>
<sequence length="195" mass="21954">MTVVEDDRIELAMSENDVPLDKLFEWLEIAPEGHKSEVVGGVVFMVPQRQTHWDITRRIVRALEDQFGMDVKVASDVRIDFPGERNAFCPDVAKLRDDAVQDDKGRWNHEDVEFVAEVISQGTGMNDYGPKKTAYATAGVPVYVVADPYTARCIAYTKPEDGDYTEEVRVPFGTDLDLTKTPLELVLKTDGFPRD</sequence>
<protein>
    <submittedName>
        <fullName evidence="2">Uma2 family endonuclease</fullName>
    </submittedName>
</protein>
<organism evidence="2 3">
    <name type="scientific">Streptomyces roseoviridis</name>
    <dbReference type="NCBI Taxonomy" id="67361"/>
    <lineage>
        <taxon>Bacteria</taxon>
        <taxon>Bacillati</taxon>
        <taxon>Actinomycetota</taxon>
        <taxon>Actinomycetes</taxon>
        <taxon>Kitasatosporales</taxon>
        <taxon>Streptomycetaceae</taxon>
        <taxon>Streptomyces</taxon>
    </lineage>
</organism>
<keyword evidence="2" id="KW-0255">Endonuclease</keyword>
<dbReference type="SUPFAM" id="SSF52980">
    <property type="entry name" value="Restriction endonuclease-like"/>
    <property type="match status" value="1"/>
</dbReference>
<proteinExistence type="predicted"/>
<keyword evidence="2" id="KW-0540">Nuclease</keyword>
<reference evidence="2 3" key="1">
    <citation type="submission" date="2024-09" db="EMBL/GenBank/DDBJ databases">
        <authorList>
            <person name="Sun Q."/>
            <person name="Mori K."/>
        </authorList>
    </citation>
    <scope>NUCLEOTIDE SEQUENCE [LARGE SCALE GENOMIC DNA]</scope>
    <source>
        <strain evidence="2 3">JCM 4414</strain>
    </source>
</reference>
<gene>
    <name evidence="2" type="ORF">ACFFTP_04185</name>
</gene>
<dbReference type="Gene3D" id="3.90.1570.10">
    <property type="entry name" value="tt1808, chain A"/>
    <property type="match status" value="1"/>
</dbReference>
<dbReference type="InterPro" id="IPR012296">
    <property type="entry name" value="Nuclease_put_TT1808"/>
</dbReference>
<accession>A0ABV5QIS7</accession>
<dbReference type="PANTHER" id="PTHR35400:SF3">
    <property type="entry name" value="SLL1072 PROTEIN"/>
    <property type="match status" value="1"/>
</dbReference>
<dbReference type="RefSeq" id="WP_345486492.1">
    <property type="nucleotide sequence ID" value="NZ_BAAAWU010000001.1"/>
</dbReference>
<evidence type="ECO:0000313" key="3">
    <source>
        <dbReference type="Proteomes" id="UP001589716"/>
    </source>
</evidence>
<comment type="caution">
    <text evidence="2">The sequence shown here is derived from an EMBL/GenBank/DDBJ whole genome shotgun (WGS) entry which is preliminary data.</text>
</comment>
<dbReference type="InterPro" id="IPR011335">
    <property type="entry name" value="Restrct_endonuc-II-like"/>
</dbReference>
<dbReference type="EMBL" id="JBHMCT010000005">
    <property type="protein sequence ID" value="MFB9553395.1"/>
    <property type="molecule type" value="Genomic_DNA"/>
</dbReference>
<dbReference type="CDD" id="cd06260">
    <property type="entry name" value="DUF820-like"/>
    <property type="match status" value="1"/>
</dbReference>
<evidence type="ECO:0000313" key="2">
    <source>
        <dbReference type="EMBL" id="MFB9553395.1"/>
    </source>
</evidence>
<evidence type="ECO:0000259" key="1">
    <source>
        <dbReference type="Pfam" id="PF05685"/>
    </source>
</evidence>
<dbReference type="InterPro" id="IPR008538">
    <property type="entry name" value="Uma2"/>
</dbReference>
<name>A0ABV5QIS7_9ACTN</name>
<dbReference type="Proteomes" id="UP001589716">
    <property type="component" value="Unassembled WGS sequence"/>
</dbReference>
<dbReference type="GO" id="GO:0004519">
    <property type="term" value="F:endonuclease activity"/>
    <property type="evidence" value="ECO:0007669"/>
    <property type="project" value="UniProtKB-KW"/>
</dbReference>
<feature type="domain" description="Putative restriction endonuclease" evidence="1">
    <location>
        <begin position="26"/>
        <end position="181"/>
    </location>
</feature>